<evidence type="ECO:0000313" key="13">
    <source>
        <dbReference type="Proteomes" id="UP000013827"/>
    </source>
</evidence>
<dbReference type="AlphaFoldDB" id="A0A0D3I0Q0"/>
<accession>A0A0D3I0Q0</accession>
<evidence type="ECO:0000256" key="8">
    <source>
        <dbReference type="ARBA" id="ARBA00023242"/>
    </source>
</evidence>
<dbReference type="KEGG" id="ehx:EMIHUDRAFT_107515"/>
<evidence type="ECO:0000259" key="11">
    <source>
        <dbReference type="PROSITE" id="PS51050"/>
    </source>
</evidence>
<organism evidence="12 13">
    <name type="scientific">Emiliania huxleyi (strain CCMP1516)</name>
    <dbReference type="NCBI Taxonomy" id="280463"/>
    <lineage>
        <taxon>Eukaryota</taxon>
        <taxon>Haptista</taxon>
        <taxon>Haptophyta</taxon>
        <taxon>Prymnesiophyceae</taxon>
        <taxon>Isochrysidales</taxon>
        <taxon>Noelaerhabdaceae</taxon>
        <taxon>Emiliania</taxon>
    </lineage>
</organism>
<dbReference type="Proteomes" id="UP000013827">
    <property type="component" value="Unassembled WGS sequence"/>
</dbReference>
<dbReference type="GO" id="GO:0008270">
    <property type="term" value="F:zinc ion binding"/>
    <property type="evidence" value="ECO:0007669"/>
    <property type="project" value="UniProtKB-KW"/>
</dbReference>
<dbReference type="eggNOG" id="ENOG502SBSD">
    <property type="taxonomic scope" value="Eukaryota"/>
</dbReference>
<evidence type="ECO:0000256" key="7">
    <source>
        <dbReference type="ARBA" id="ARBA00023163"/>
    </source>
</evidence>
<keyword evidence="8" id="KW-0539">Nucleus</keyword>
<feature type="domain" description="AP2/ERF" evidence="10">
    <location>
        <begin position="872"/>
        <end position="929"/>
    </location>
</feature>
<dbReference type="GO" id="GO:0003700">
    <property type="term" value="F:DNA-binding transcription factor activity"/>
    <property type="evidence" value="ECO:0007669"/>
    <property type="project" value="InterPro"/>
</dbReference>
<sequence>MAQTNTARADPVSWQSLARSGKLSRALDKEDLATPWVKKLRVRNLEPSLEPYTLRIAMPCTCGGCVAAHEMKPERGGATKKGLVMVWDEAKQTCKLEADQLSAVVAAAALAPASSAAASSEEHPLPVGSTAAEVVGPPVSEETAAAVAVATAVQAAEEESAAAAVRMAEEEAAAEAAAAEAEAEATAAAAAAEEEEAAEAAAEAEAEEEAEEEAAEAAAATAAAAAAEVEQRAAEAASEVEAAAAARCCAGDEASGGGGGGGGEAAGGGMAGAEEMAEQEEEEAAEPAAAPVQEEVEGLRLHLSSNITGYLGVSKEHSGRFKAMHIVNKVHNYLGTFDTAVEAAVAYARAVAEEAPAPQLHVGAKVRARFGATALGAVGTKFYPGTVTRLHADGRADIAYDDGDQEEGVDPKWIAAVAYARPVGQPPVVATEAEGLRLHLSSSSATGYKGVCKDPKTGRFRADSRIVDGKSRHIGTFGTAVEAAVAYARAVGEYQPPTVAAEAEAEGLRLHLSSSSATGYKGVRKDLKTGRFRADRRIVDGKSRHIGTFGTAVEAAVAYARAVGEAPAQGSAAAGSEALDSDEGESEDEEGEARCLWVACDRCDKWRRLPAETPRPLPAEWFCWMHPDPARRRCEAPEDEWEEDSVAADAAEDGLEQEGAAAAVAEPMDEEDEAAGEAYWVDAEVDEEATEGEATDEEATDEEAEAADGDVVAAEASGAAEAAGAAGAAGPHNRVRMAKRPLEPFEGPPPKRRSDAARGPPSLASLPSSSSAAAAASESAPPHAPPAPAAPAATCCVCGTLLDDEAGEVMAPSVGCDAGGCSRWACLACAGFRSEAEAGRKTWFCTLHAPTVAVATEAEGLRLHLSSSTSTGYRGVFQHASGRFQAQNRAGERKVHIGSFDTAVEAAVAYARFVGEYQPPPPPPAVAREAVAREAVATEAEGLRLHLSSSTSTGYRGVFQHASGRYQAQHRAGERKVHIGSFDTAVEAAVAYARFVGEYQPPAPPPPAVAREAVAREAEGLRLHLSSSSSTGYRGVFKDGSRFKVEHRVDGRQVRVGSFDTAVEAAVAYARAVGEEGPAPPPRPAKRPRESAAAPVPTAPSSAPAAAAASSASPFAPSAPSLPPSRLFELLPDGRTVHKEAPPDNGGMAAVAEALGRIGLQSYAAAFDCEGFDDIEFLLGLDSAERAAVATATGMDAKPGHAGKWVKFGFGEP</sequence>
<evidence type="ECO:0000259" key="10">
    <source>
        <dbReference type="PROSITE" id="PS51032"/>
    </source>
</evidence>
<dbReference type="SUPFAM" id="SSF57903">
    <property type="entry name" value="FYVE/PHD zinc finger"/>
    <property type="match status" value="1"/>
</dbReference>
<evidence type="ECO:0000256" key="5">
    <source>
        <dbReference type="ARBA" id="ARBA00023015"/>
    </source>
</evidence>
<dbReference type="Gene3D" id="3.30.730.10">
    <property type="entry name" value="AP2/ERF domain"/>
    <property type="match status" value="6"/>
</dbReference>
<feature type="region of interest" description="Disordered" evidence="9">
    <location>
        <begin position="1074"/>
        <end position="1121"/>
    </location>
</feature>
<dbReference type="InterPro" id="IPR036955">
    <property type="entry name" value="AP2/ERF_dom_sf"/>
</dbReference>
<dbReference type="CDD" id="cd04508">
    <property type="entry name" value="Tudor_SF"/>
    <property type="match status" value="1"/>
</dbReference>
<keyword evidence="5" id="KW-0805">Transcription regulation</keyword>
<evidence type="ECO:0008006" key="14">
    <source>
        <dbReference type="Google" id="ProtNLM"/>
    </source>
</evidence>
<dbReference type="PROSITE" id="PS51032">
    <property type="entry name" value="AP2_ERF"/>
    <property type="match status" value="4"/>
</dbReference>
<dbReference type="SUPFAM" id="SSF54171">
    <property type="entry name" value="DNA-binding domain"/>
    <property type="match status" value="5"/>
</dbReference>
<evidence type="ECO:0000313" key="12">
    <source>
        <dbReference type="EnsemblProtists" id="EOD04835"/>
    </source>
</evidence>
<dbReference type="InterPro" id="IPR016177">
    <property type="entry name" value="DNA-bd_dom_sf"/>
</dbReference>
<feature type="region of interest" description="Disordered" evidence="9">
    <location>
        <begin position="178"/>
        <end position="223"/>
    </location>
</feature>
<keyword evidence="4" id="KW-0862">Zinc</keyword>
<name>A0A0D3I0Q0_EMIH1</name>
<dbReference type="Gene3D" id="2.30.30.140">
    <property type="match status" value="1"/>
</dbReference>
<feature type="region of interest" description="Disordered" evidence="9">
    <location>
        <begin position="253"/>
        <end position="292"/>
    </location>
</feature>
<evidence type="ECO:0000256" key="2">
    <source>
        <dbReference type="ARBA" id="ARBA00022723"/>
    </source>
</evidence>
<dbReference type="InterPro" id="IPR011124">
    <property type="entry name" value="Znf_CW"/>
</dbReference>
<feature type="domain" description="AP2/ERF" evidence="10">
    <location>
        <begin position="447"/>
        <end position="504"/>
    </location>
</feature>
<feature type="domain" description="CW-type" evidence="11">
    <location>
        <begin position="591"/>
        <end position="642"/>
    </location>
</feature>
<reference evidence="13" key="1">
    <citation type="journal article" date="2013" name="Nature">
        <title>Pan genome of the phytoplankton Emiliania underpins its global distribution.</title>
        <authorList>
            <person name="Read B.A."/>
            <person name="Kegel J."/>
            <person name="Klute M.J."/>
            <person name="Kuo A."/>
            <person name="Lefebvre S.C."/>
            <person name="Maumus F."/>
            <person name="Mayer C."/>
            <person name="Miller J."/>
            <person name="Monier A."/>
            <person name="Salamov A."/>
            <person name="Young J."/>
            <person name="Aguilar M."/>
            <person name="Claverie J.M."/>
            <person name="Frickenhaus S."/>
            <person name="Gonzalez K."/>
            <person name="Herman E.K."/>
            <person name="Lin Y.C."/>
            <person name="Napier J."/>
            <person name="Ogata H."/>
            <person name="Sarno A.F."/>
            <person name="Shmutz J."/>
            <person name="Schroeder D."/>
            <person name="de Vargas C."/>
            <person name="Verret F."/>
            <person name="von Dassow P."/>
            <person name="Valentin K."/>
            <person name="Van de Peer Y."/>
            <person name="Wheeler G."/>
            <person name="Dacks J.B."/>
            <person name="Delwiche C.F."/>
            <person name="Dyhrman S.T."/>
            <person name="Glockner G."/>
            <person name="John U."/>
            <person name="Richards T."/>
            <person name="Worden A.Z."/>
            <person name="Zhang X."/>
            <person name="Grigoriev I.V."/>
            <person name="Allen A.E."/>
            <person name="Bidle K."/>
            <person name="Borodovsky M."/>
            <person name="Bowler C."/>
            <person name="Brownlee C."/>
            <person name="Cock J.M."/>
            <person name="Elias M."/>
            <person name="Gladyshev V.N."/>
            <person name="Groth M."/>
            <person name="Guda C."/>
            <person name="Hadaegh A."/>
            <person name="Iglesias-Rodriguez M.D."/>
            <person name="Jenkins J."/>
            <person name="Jones B.M."/>
            <person name="Lawson T."/>
            <person name="Leese F."/>
            <person name="Lindquist E."/>
            <person name="Lobanov A."/>
            <person name="Lomsadze A."/>
            <person name="Malik S.B."/>
            <person name="Marsh M.E."/>
            <person name="Mackinder L."/>
            <person name="Mock T."/>
            <person name="Mueller-Roeber B."/>
            <person name="Pagarete A."/>
            <person name="Parker M."/>
            <person name="Probert I."/>
            <person name="Quesneville H."/>
            <person name="Raines C."/>
            <person name="Rensing S.A."/>
            <person name="Riano-Pachon D.M."/>
            <person name="Richier S."/>
            <person name="Rokitta S."/>
            <person name="Shiraiwa Y."/>
            <person name="Soanes D.M."/>
            <person name="van der Giezen M."/>
            <person name="Wahlund T.M."/>
            <person name="Williams B."/>
            <person name="Wilson W."/>
            <person name="Wolfe G."/>
            <person name="Wurch L.L."/>
        </authorList>
    </citation>
    <scope>NUCLEOTIDE SEQUENCE</scope>
</reference>
<dbReference type="GO" id="GO:0005634">
    <property type="term" value="C:nucleus"/>
    <property type="evidence" value="ECO:0007669"/>
    <property type="project" value="UniProtKB-SubCell"/>
</dbReference>
<keyword evidence="13" id="KW-1185">Reference proteome</keyword>
<feature type="compositionally biased region" description="Acidic residues" evidence="9">
    <location>
        <begin position="275"/>
        <end position="285"/>
    </location>
</feature>
<feature type="region of interest" description="Disordered" evidence="9">
    <location>
        <begin position="687"/>
        <end position="707"/>
    </location>
</feature>
<feature type="domain" description="AP2/ERF" evidence="10">
    <location>
        <begin position="954"/>
        <end position="1012"/>
    </location>
</feature>
<feature type="region of interest" description="Disordered" evidence="9">
    <location>
        <begin position="570"/>
        <end position="590"/>
    </location>
</feature>
<dbReference type="PANTHER" id="PTHR31677:SF157">
    <property type="entry name" value="AP2_ERF DOMAIN-CONTAINING PROTEIN"/>
    <property type="match status" value="1"/>
</dbReference>
<feature type="domain" description="AP2/ERF" evidence="10">
    <location>
        <begin position="519"/>
        <end position="582"/>
    </location>
</feature>
<proteinExistence type="predicted"/>
<dbReference type="PROSITE" id="PS51050">
    <property type="entry name" value="ZF_CW"/>
    <property type="match status" value="1"/>
</dbReference>
<keyword evidence="3" id="KW-0863">Zinc-finger</keyword>
<dbReference type="InterPro" id="IPR001471">
    <property type="entry name" value="AP2/ERF_dom"/>
</dbReference>
<dbReference type="CDD" id="cd15489">
    <property type="entry name" value="PHD_SF"/>
    <property type="match status" value="1"/>
</dbReference>
<keyword evidence="6" id="KW-0238">DNA-binding</keyword>
<comment type="subcellular location">
    <subcellularLocation>
        <location evidence="1">Nucleus</location>
    </subcellularLocation>
</comment>
<evidence type="ECO:0000256" key="3">
    <source>
        <dbReference type="ARBA" id="ARBA00022771"/>
    </source>
</evidence>
<evidence type="ECO:0000256" key="6">
    <source>
        <dbReference type="ARBA" id="ARBA00023125"/>
    </source>
</evidence>
<reference evidence="12" key="2">
    <citation type="submission" date="2024-10" db="UniProtKB">
        <authorList>
            <consortium name="EnsemblProtists"/>
        </authorList>
    </citation>
    <scope>IDENTIFICATION</scope>
</reference>
<keyword evidence="2" id="KW-0479">Metal-binding</keyword>
<evidence type="ECO:0000256" key="9">
    <source>
        <dbReference type="SAM" id="MobiDB-lite"/>
    </source>
</evidence>
<dbReference type="Gene3D" id="3.30.40.100">
    <property type="match status" value="1"/>
</dbReference>
<feature type="compositionally biased region" description="Acidic residues" evidence="9">
    <location>
        <begin position="192"/>
        <end position="215"/>
    </location>
</feature>
<evidence type="ECO:0000256" key="4">
    <source>
        <dbReference type="ARBA" id="ARBA00022833"/>
    </source>
</evidence>
<dbReference type="PANTHER" id="PTHR31677">
    <property type="entry name" value="AP2 DOMAIN CLASS TRANSCRIPTION FACTOR"/>
    <property type="match status" value="1"/>
</dbReference>
<evidence type="ECO:0000256" key="1">
    <source>
        <dbReference type="ARBA" id="ARBA00004123"/>
    </source>
</evidence>
<dbReference type="GeneID" id="17251035"/>
<feature type="region of interest" description="Disordered" evidence="9">
    <location>
        <begin position="741"/>
        <end position="786"/>
    </location>
</feature>
<feature type="compositionally biased region" description="Low complexity" evidence="9">
    <location>
        <begin position="757"/>
        <end position="781"/>
    </location>
</feature>
<dbReference type="RefSeq" id="XP_005757264.1">
    <property type="nucleotide sequence ID" value="XM_005757207.1"/>
</dbReference>
<dbReference type="Pfam" id="PF07496">
    <property type="entry name" value="zf-CW"/>
    <property type="match status" value="1"/>
</dbReference>
<dbReference type="GO" id="GO:0003677">
    <property type="term" value="F:DNA binding"/>
    <property type="evidence" value="ECO:0007669"/>
    <property type="project" value="UniProtKB-KW"/>
</dbReference>
<dbReference type="PaxDb" id="2903-EOD04835"/>
<dbReference type="InterPro" id="IPR011011">
    <property type="entry name" value="Znf_FYVE_PHD"/>
</dbReference>
<dbReference type="HOGENOM" id="CLU_295694_0_0_1"/>
<protein>
    <recommendedName>
        <fullName evidence="14">CW-type domain-containing protein</fullName>
    </recommendedName>
</protein>
<feature type="compositionally biased region" description="Low complexity" evidence="9">
    <location>
        <begin position="1091"/>
        <end position="1119"/>
    </location>
</feature>
<dbReference type="EnsemblProtists" id="EOD04835">
    <property type="protein sequence ID" value="EOD04835"/>
    <property type="gene ID" value="EMIHUDRAFT_107515"/>
</dbReference>
<feature type="compositionally biased region" description="Low complexity" evidence="9">
    <location>
        <begin position="178"/>
        <end position="191"/>
    </location>
</feature>
<keyword evidence="7" id="KW-0804">Transcription</keyword>
<feature type="compositionally biased region" description="Acidic residues" evidence="9">
    <location>
        <begin position="579"/>
        <end position="590"/>
    </location>
</feature>
<feature type="compositionally biased region" description="Gly residues" evidence="9">
    <location>
        <begin position="254"/>
        <end position="271"/>
    </location>
</feature>
<dbReference type="SMART" id="SM00380">
    <property type="entry name" value="AP2"/>
    <property type="match status" value="4"/>
</dbReference>